<dbReference type="Ensembl" id="ENSMMOT00000027360.1">
    <property type="protein sequence ID" value="ENSMMOP00000026903.1"/>
    <property type="gene ID" value="ENSMMOG00000020346.1"/>
</dbReference>
<dbReference type="Pfam" id="PF24548">
    <property type="entry name" value="EF_EFCAB10_C"/>
    <property type="match status" value="1"/>
</dbReference>
<dbReference type="PANTHER" id="PTHR21847:SF1">
    <property type="entry name" value="EF-HAND CALCIUM-BINDING DOMAIN-CONTAINING PROTEIN 10"/>
    <property type="match status" value="1"/>
</dbReference>
<dbReference type="AlphaFoldDB" id="A0A3Q3X7A9"/>
<sequence>MATQREEDAVEYMRRHQVPELLENLSSMLFFCRPENPREFLLQQLEGGGVRGPHLFTSTNLDAVFRILDPSDQKYISFAQYKHALSTLGVRDIDECPEGANDDRISRDTFKAEA</sequence>
<dbReference type="PANTHER" id="PTHR21847">
    <property type="entry name" value="EF-HAND CALCIUM-BINDING DOMAIN-CONTAINING PROTEIN 10"/>
    <property type="match status" value="1"/>
</dbReference>
<dbReference type="STRING" id="94237.ENSMMOP00000026903"/>
<dbReference type="InterPro" id="IPR049760">
    <property type="entry name" value="DD_EFCAB10"/>
</dbReference>
<evidence type="ECO:0000313" key="3">
    <source>
        <dbReference type="Proteomes" id="UP000261620"/>
    </source>
</evidence>
<reference evidence="2" key="2">
    <citation type="submission" date="2025-09" db="UniProtKB">
        <authorList>
            <consortium name="Ensembl"/>
        </authorList>
    </citation>
    <scope>IDENTIFICATION</scope>
</reference>
<dbReference type="InterPro" id="IPR056587">
    <property type="entry name" value="EF_EFCAB10_C"/>
</dbReference>
<proteinExistence type="predicted"/>
<dbReference type="InterPro" id="IPR039879">
    <property type="entry name" value="EFC10"/>
</dbReference>
<dbReference type="SUPFAM" id="SSF47391">
    <property type="entry name" value="Dimerization-anchoring domain of cAMP-dependent PK regulatory subunit"/>
    <property type="match status" value="1"/>
</dbReference>
<dbReference type="Proteomes" id="UP000261620">
    <property type="component" value="Unplaced"/>
</dbReference>
<keyword evidence="3" id="KW-1185">Reference proteome</keyword>
<accession>A0A3Q3X7A9</accession>
<evidence type="ECO:0000313" key="2">
    <source>
        <dbReference type="Ensembl" id="ENSMMOP00000026903.1"/>
    </source>
</evidence>
<evidence type="ECO:0000259" key="1">
    <source>
        <dbReference type="Pfam" id="PF24548"/>
    </source>
</evidence>
<dbReference type="OMA" id="SMLLFYR"/>
<dbReference type="CDD" id="cd22976">
    <property type="entry name" value="DD_EFCAB10"/>
    <property type="match status" value="1"/>
</dbReference>
<name>A0A3Q3X7A9_MOLML</name>
<protein>
    <recommendedName>
        <fullName evidence="1">EFCAB10 C-terminal EF-hand domain-containing protein</fullName>
    </recommendedName>
</protein>
<organism evidence="2 3">
    <name type="scientific">Mola mola</name>
    <name type="common">Ocean sunfish</name>
    <name type="synonym">Tetraodon mola</name>
    <dbReference type="NCBI Taxonomy" id="94237"/>
    <lineage>
        <taxon>Eukaryota</taxon>
        <taxon>Metazoa</taxon>
        <taxon>Chordata</taxon>
        <taxon>Craniata</taxon>
        <taxon>Vertebrata</taxon>
        <taxon>Euteleostomi</taxon>
        <taxon>Actinopterygii</taxon>
        <taxon>Neopterygii</taxon>
        <taxon>Teleostei</taxon>
        <taxon>Neoteleostei</taxon>
        <taxon>Acanthomorphata</taxon>
        <taxon>Eupercaria</taxon>
        <taxon>Tetraodontiformes</taxon>
        <taxon>Molidae</taxon>
        <taxon>Mola</taxon>
    </lineage>
</organism>
<feature type="domain" description="EFCAB10 C-terminal EF-hand" evidence="1">
    <location>
        <begin position="59"/>
        <end position="114"/>
    </location>
</feature>
<reference evidence="2" key="1">
    <citation type="submission" date="2025-08" db="UniProtKB">
        <authorList>
            <consortium name="Ensembl"/>
        </authorList>
    </citation>
    <scope>IDENTIFICATION</scope>
</reference>